<organism evidence="1 2">
    <name type="scientific">Caballeronia calidae</name>
    <dbReference type="NCBI Taxonomy" id="1777139"/>
    <lineage>
        <taxon>Bacteria</taxon>
        <taxon>Pseudomonadati</taxon>
        <taxon>Pseudomonadota</taxon>
        <taxon>Betaproteobacteria</taxon>
        <taxon>Burkholderiales</taxon>
        <taxon>Burkholderiaceae</taxon>
        <taxon>Caballeronia</taxon>
    </lineage>
</organism>
<dbReference type="EMBL" id="FCOX02000160">
    <property type="protein sequence ID" value="SAL07044.1"/>
    <property type="molecule type" value="Genomic_DNA"/>
</dbReference>
<comment type="caution">
    <text evidence="1">The sequence shown here is derived from an EMBL/GenBank/DDBJ whole genome shotgun (WGS) entry which is preliminary data.</text>
</comment>
<protein>
    <submittedName>
        <fullName evidence="1">Uncharacterized protein</fullName>
    </submittedName>
</protein>
<dbReference type="AlphaFoldDB" id="A0A158EJQ2"/>
<keyword evidence="2" id="KW-1185">Reference proteome</keyword>
<dbReference type="Proteomes" id="UP000071859">
    <property type="component" value="Unassembled WGS sequence"/>
</dbReference>
<proteinExistence type="predicted"/>
<name>A0A158EJQ2_9BURK</name>
<accession>A0A158EJQ2</accession>
<reference evidence="1" key="1">
    <citation type="submission" date="2016-01" db="EMBL/GenBank/DDBJ databases">
        <authorList>
            <person name="Peeters C."/>
        </authorList>
    </citation>
    <scope>NUCLEOTIDE SEQUENCE</scope>
    <source>
        <strain evidence="1">LMG 29321</strain>
    </source>
</reference>
<evidence type="ECO:0000313" key="1">
    <source>
        <dbReference type="EMBL" id="SAL07044.1"/>
    </source>
</evidence>
<evidence type="ECO:0000313" key="2">
    <source>
        <dbReference type="Proteomes" id="UP000071859"/>
    </source>
</evidence>
<sequence length="59" mass="6263">MTALPRLAILTRAEIAPCDLVLDEQRQEVGIGELTVDGFTVTCFEGVEDAGQSQTVAIA</sequence>
<gene>
    <name evidence="1" type="ORF">AWB78_08387</name>
</gene>